<gene>
    <name evidence="4" type="ORF">MIND_00189500</name>
</gene>
<dbReference type="PANTHER" id="PTHR40465:SF1">
    <property type="entry name" value="DUF6534 DOMAIN-CONTAINING PROTEIN"/>
    <property type="match status" value="1"/>
</dbReference>
<evidence type="ECO:0000259" key="3">
    <source>
        <dbReference type="Pfam" id="PF20152"/>
    </source>
</evidence>
<comment type="caution">
    <text evidence="4">The sequence shown here is derived from an EMBL/GenBank/DDBJ whole genome shotgun (WGS) entry which is preliminary data.</text>
</comment>
<dbReference type="EMBL" id="JACAZF010000002">
    <property type="protein sequence ID" value="KAF7311790.1"/>
    <property type="molecule type" value="Genomic_DNA"/>
</dbReference>
<feature type="transmembrane region" description="Helical" evidence="2">
    <location>
        <begin position="13"/>
        <end position="37"/>
    </location>
</feature>
<evidence type="ECO:0000313" key="5">
    <source>
        <dbReference type="Proteomes" id="UP000636479"/>
    </source>
</evidence>
<name>A0A8H6T6H6_9AGAR</name>
<dbReference type="OrthoDB" id="3265526at2759"/>
<reference evidence="4" key="1">
    <citation type="submission" date="2020-05" db="EMBL/GenBank/DDBJ databases">
        <title>Mycena genomes resolve the evolution of fungal bioluminescence.</title>
        <authorList>
            <person name="Tsai I.J."/>
        </authorList>
    </citation>
    <scope>NUCLEOTIDE SEQUENCE</scope>
    <source>
        <strain evidence="4">171206Taipei</strain>
    </source>
</reference>
<sequence>MASSQTPPDVTGLFGPLLIGALLNTLLYGVMAVQAFLYFQHYTKTNNKPKGSRLVQVAYLVVIETASLVCNVGVVYEPLITRYARPEALIVSPILLRPDAALTVLVSAPTQLFVAWRLHVITRSYFLSALIAILAFVAFVGGIVTSVVVSLHPNFASFASFKPEVITWLVASTACDVVLTAALVFSLWTRKTKMASTDSYVNKIIRLTVQTGLITATAALLDLLLYIAFPNASYNFILDFALSKLYTNSLISTLNARPWRESALGFAPNVLFEQSKEGTSGSRSLSRGPGQTFGLTQTATQTRPMGLTYPPVRPFLTSDAPVDIEAQYLQSGNATGLSGVNVNVKMESFVDVDAAGPYGDRKEAGEDARNPRYIAMPVRYQESRAV</sequence>
<feature type="domain" description="DUF6534" evidence="3">
    <location>
        <begin position="172"/>
        <end position="257"/>
    </location>
</feature>
<keyword evidence="2" id="KW-0812">Transmembrane</keyword>
<accession>A0A8H6T6H6</accession>
<evidence type="ECO:0000256" key="1">
    <source>
        <dbReference type="SAM" id="MobiDB-lite"/>
    </source>
</evidence>
<protein>
    <recommendedName>
        <fullName evidence="3">DUF6534 domain-containing protein</fullName>
    </recommendedName>
</protein>
<dbReference type="PANTHER" id="PTHR40465">
    <property type="entry name" value="CHROMOSOME 1, WHOLE GENOME SHOTGUN SEQUENCE"/>
    <property type="match status" value="1"/>
</dbReference>
<feature type="transmembrane region" description="Helical" evidence="2">
    <location>
        <begin position="125"/>
        <end position="145"/>
    </location>
</feature>
<evidence type="ECO:0000313" key="4">
    <source>
        <dbReference type="EMBL" id="KAF7311790.1"/>
    </source>
</evidence>
<keyword evidence="2" id="KW-0472">Membrane</keyword>
<feature type="transmembrane region" description="Helical" evidence="2">
    <location>
        <begin position="100"/>
        <end position="118"/>
    </location>
</feature>
<feature type="region of interest" description="Disordered" evidence="1">
    <location>
        <begin position="275"/>
        <end position="296"/>
    </location>
</feature>
<dbReference type="Proteomes" id="UP000636479">
    <property type="component" value="Unassembled WGS sequence"/>
</dbReference>
<keyword evidence="5" id="KW-1185">Reference proteome</keyword>
<organism evidence="4 5">
    <name type="scientific">Mycena indigotica</name>
    <dbReference type="NCBI Taxonomy" id="2126181"/>
    <lineage>
        <taxon>Eukaryota</taxon>
        <taxon>Fungi</taxon>
        <taxon>Dikarya</taxon>
        <taxon>Basidiomycota</taxon>
        <taxon>Agaricomycotina</taxon>
        <taxon>Agaricomycetes</taxon>
        <taxon>Agaricomycetidae</taxon>
        <taxon>Agaricales</taxon>
        <taxon>Marasmiineae</taxon>
        <taxon>Mycenaceae</taxon>
        <taxon>Mycena</taxon>
    </lineage>
</organism>
<keyword evidence="2" id="KW-1133">Transmembrane helix</keyword>
<dbReference type="AlphaFoldDB" id="A0A8H6T6H6"/>
<feature type="transmembrane region" description="Helical" evidence="2">
    <location>
        <begin position="165"/>
        <end position="188"/>
    </location>
</feature>
<feature type="transmembrane region" description="Helical" evidence="2">
    <location>
        <begin position="209"/>
        <end position="229"/>
    </location>
</feature>
<feature type="transmembrane region" description="Helical" evidence="2">
    <location>
        <begin position="57"/>
        <end position="80"/>
    </location>
</feature>
<dbReference type="GeneID" id="59341319"/>
<proteinExistence type="predicted"/>
<evidence type="ECO:0000256" key="2">
    <source>
        <dbReference type="SAM" id="Phobius"/>
    </source>
</evidence>
<dbReference type="RefSeq" id="XP_037223898.1">
    <property type="nucleotide sequence ID" value="XM_037358803.1"/>
</dbReference>
<dbReference type="Pfam" id="PF20152">
    <property type="entry name" value="DUF6534"/>
    <property type="match status" value="1"/>
</dbReference>
<dbReference type="InterPro" id="IPR045339">
    <property type="entry name" value="DUF6534"/>
</dbReference>